<dbReference type="EMBL" id="JACIEG010000001">
    <property type="protein sequence ID" value="MBB3967726.1"/>
    <property type="molecule type" value="Genomic_DNA"/>
</dbReference>
<evidence type="ECO:0000313" key="4">
    <source>
        <dbReference type="Proteomes" id="UP000297248"/>
    </source>
</evidence>
<dbReference type="OrthoDB" id="799868at2"/>
<dbReference type="RefSeq" id="WP_134335056.1">
    <property type="nucleotide sequence ID" value="NZ_BMCZ01000001.1"/>
</dbReference>
<dbReference type="Proteomes" id="UP000297248">
    <property type="component" value="Unassembled WGS sequence"/>
</dbReference>
<name>A0A4Y8AL77_9SPHI</name>
<keyword evidence="5" id="KW-1185">Reference proteome</keyword>
<accession>A0A4Y8AL77</accession>
<comment type="caution">
    <text evidence="3">The sequence shown here is derived from an EMBL/GenBank/DDBJ whole genome shotgun (WGS) entry which is preliminary data.</text>
</comment>
<feature type="compositionally biased region" description="Acidic residues" evidence="1">
    <location>
        <begin position="52"/>
        <end position="61"/>
    </location>
</feature>
<gene>
    <name evidence="3" type="ORF">E2R65_03370</name>
    <name evidence="2" type="ORF">GGR35_000312</name>
</gene>
<feature type="region of interest" description="Disordered" evidence="1">
    <location>
        <begin position="48"/>
        <end position="85"/>
    </location>
</feature>
<dbReference type="Proteomes" id="UP000583101">
    <property type="component" value="Unassembled WGS sequence"/>
</dbReference>
<reference evidence="2 5" key="3">
    <citation type="submission" date="2020-08" db="EMBL/GenBank/DDBJ databases">
        <title>Genomic Encyclopedia of Type Strains, Phase IV (KMG-IV): sequencing the most valuable type-strain genomes for metagenomic binning, comparative biology and taxonomic classification.</title>
        <authorList>
            <person name="Goeker M."/>
        </authorList>
    </citation>
    <scope>NUCLEOTIDE SEQUENCE [LARGE SCALE GENOMIC DNA]</scope>
    <source>
        <strain evidence="2 5">DSM 100995</strain>
    </source>
</reference>
<proteinExistence type="predicted"/>
<evidence type="ECO:0000313" key="3">
    <source>
        <dbReference type="EMBL" id="TEW69221.1"/>
    </source>
</evidence>
<dbReference type="AlphaFoldDB" id="A0A4Y8AL77"/>
<reference evidence="3 4" key="1">
    <citation type="journal article" date="2016" name="Int. J. Syst. Evol. Microbiol.">
        <title>Proposal of Mucilaginibacter phyllosphaerae sp. nov. isolated from the phyllosphere of Galium album.</title>
        <authorList>
            <person name="Aydogan E.L."/>
            <person name="Busse H.J."/>
            <person name="Moser G."/>
            <person name="Muller C."/>
            <person name="Kampfer P."/>
            <person name="Glaeser S.P."/>
        </authorList>
    </citation>
    <scope>NUCLEOTIDE SEQUENCE [LARGE SCALE GENOMIC DNA]</scope>
    <source>
        <strain evidence="3 4">PP-F2FG21</strain>
    </source>
</reference>
<sequence>MKKYILKPGLHQFAPNSAAVHSNDTITDKEAEWYLQRYPHIAGLFVQSPQDEQSEITEDEKPDAKIKRKRIPKKSMESSQFSVIQ</sequence>
<dbReference type="EMBL" id="SNQG01000001">
    <property type="protein sequence ID" value="TEW69221.1"/>
    <property type="molecule type" value="Genomic_DNA"/>
</dbReference>
<evidence type="ECO:0000256" key="1">
    <source>
        <dbReference type="SAM" id="MobiDB-lite"/>
    </source>
</evidence>
<reference evidence="3" key="2">
    <citation type="submission" date="2019-03" db="EMBL/GenBank/DDBJ databases">
        <authorList>
            <person name="Yan Y.-Q."/>
            <person name="Du Z.-J."/>
        </authorList>
    </citation>
    <scope>NUCLEOTIDE SEQUENCE</scope>
    <source>
        <strain evidence="3">PP-F2FG21</strain>
    </source>
</reference>
<evidence type="ECO:0000313" key="5">
    <source>
        <dbReference type="Proteomes" id="UP000583101"/>
    </source>
</evidence>
<organism evidence="3 4">
    <name type="scientific">Mucilaginibacter phyllosphaerae</name>
    <dbReference type="NCBI Taxonomy" id="1812349"/>
    <lineage>
        <taxon>Bacteria</taxon>
        <taxon>Pseudomonadati</taxon>
        <taxon>Bacteroidota</taxon>
        <taxon>Sphingobacteriia</taxon>
        <taxon>Sphingobacteriales</taxon>
        <taxon>Sphingobacteriaceae</taxon>
        <taxon>Mucilaginibacter</taxon>
    </lineage>
</organism>
<protein>
    <submittedName>
        <fullName evidence="3">Uncharacterized protein</fullName>
    </submittedName>
</protein>
<evidence type="ECO:0000313" key="2">
    <source>
        <dbReference type="EMBL" id="MBB3967726.1"/>
    </source>
</evidence>